<gene>
    <name evidence="1" type="ORF">KLA_10995</name>
</gene>
<accession>A0ABN0RMN9</accession>
<keyword evidence="2" id="KW-1185">Reference proteome</keyword>
<reference evidence="1 2" key="1">
    <citation type="journal article" date="2014" name="Genome Announc.">
        <title>Draft Genome Sequence of the Carrageenan-Degrading Bacterium Cellulophaga sp. Strain KL-A, Isolated from Decaying Marine Algae.</title>
        <authorList>
            <person name="Shan D."/>
            <person name="Ying J."/>
            <person name="Li X."/>
            <person name="Gao Z."/>
            <person name="Wei G."/>
            <person name="Shao Z."/>
        </authorList>
    </citation>
    <scope>NUCLEOTIDE SEQUENCE [LARGE SCALE GENOMIC DNA]</scope>
    <source>
        <strain evidence="1 2">KL-A</strain>
    </source>
</reference>
<organism evidence="1 2">
    <name type="scientific">Cellulophaga geojensis KL-A</name>
    <dbReference type="NCBI Taxonomy" id="1328323"/>
    <lineage>
        <taxon>Bacteria</taxon>
        <taxon>Pseudomonadati</taxon>
        <taxon>Bacteroidota</taxon>
        <taxon>Flavobacteriia</taxon>
        <taxon>Flavobacteriales</taxon>
        <taxon>Flavobacteriaceae</taxon>
        <taxon>Cellulophaga</taxon>
    </lineage>
</organism>
<comment type="caution">
    <text evidence="1">The sequence shown here is derived from an EMBL/GenBank/DDBJ whole genome shotgun (WGS) entry which is preliminary data.</text>
</comment>
<dbReference type="Proteomes" id="UP000019275">
    <property type="component" value="Unassembled WGS sequence"/>
</dbReference>
<evidence type="ECO:0000313" key="2">
    <source>
        <dbReference type="Proteomes" id="UP000019275"/>
    </source>
</evidence>
<dbReference type="EMBL" id="ARZX01000014">
    <property type="protein sequence ID" value="EWH13066.1"/>
    <property type="molecule type" value="Genomic_DNA"/>
</dbReference>
<name>A0ABN0RMN9_9FLAO</name>
<proteinExistence type="predicted"/>
<dbReference type="RefSeq" id="WP_051456091.1">
    <property type="nucleotide sequence ID" value="NZ_ARZX01000014.1"/>
</dbReference>
<protein>
    <submittedName>
        <fullName evidence="1">Uncharacterized protein</fullName>
    </submittedName>
</protein>
<evidence type="ECO:0000313" key="1">
    <source>
        <dbReference type="EMBL" id="EWH13066.1"/>
    </source>
</evidence>
<sequence>MTKREYAKYLGDIIDEVIDLDVESDDLRHQFYEYFQAFMPNGTNIEKVFKPIKEGNLYHKRLLQIFNATKGIFNELAAEGKTPAYFCPAPTKNKELLLLYGEKYIENLTLFSKITADQEFIDTMTQIKTVEISDLDVRTNKNDTNAIVYESISDWFIDNTDYEATIEVLSEAYYAINCDYNLSYYFQYPSYKEKINFDVFEPYFKIWEMGYYCWFNQGKLVIGK</sequence>